<dbReference type="RefSeq" id="WP_382383283.1">
    <property type="nucleotide sequence ID" value="NZ_JBHMEZ010000012.1"/>
</dbReference>
<organism evidence="2 3">
    <name type="scientific">Formosa undariae</name>
    <dbReference type="NCBI Taxonomy" id="1325436"/>
    <lineage>
        <taxon>Bacteria</taxon>
        <taxon>Pseudomonadati</taxon>
        <taxon>Bacteroidota</taxon>
        <taxon>Flavobacteriia</taxon>
        <taxon>Flavobacteriales</taxon>
        <taxon>Flavobacteriaceae</taxon>
        <taxon>Formosa</taxon>
    </lineage>
</organism>
<proteinExistence type="predicted"/>
<evidence type="ECO:0000313" key="3">
    <source>
        <dbReference type="Proteomes" id="UP001589605"/>
    </source>
</evidence>
<sequence>MSFNEILNRTRSRQLDLKLLRRTQGDIKKNGGNDFKLESEDNSMSKKTIKKYGRIH</sequence>
<feature type="region of interest" description="Disordered" evidence="1">
    <location>
        <begin position="28"/>
        <end position="56"/>
    </location>
</feature>
<gene>
    <name evidence="2" type="ORF">ACFFVB_12670</name>
</gene>
<evidence type="ECO:0000313" key="2">
    <source>
        <dbReference type="EMBL" id="MFB9053932.1"/>
    </source>
</evidence>
<protein>
    <submittedName>
        <fullName evidence="2">DUF6563 family protein</fullName>
    </submittedName>
</protein>
<dbReference type="Proteomes" id="UP001589605">
    <property type="component" value="Unassembled WGS sequence"/>
</dbReference>
<dbReference type="Pfam" id="PF20201">
    <property type="entry name" value="DUF6563"/>
    <property type="match status" value="1"/>
</dbReference>
<evidence type="ECO:0000256" key="1">
    <source>
        <dbReference type="SAM" id="MobiDB-lite"/>
    </source>
</evidence>
<dbReference type="InterPro" id="IPR046693">
    <property type="entry name" value="DUF6563"/>
</dbReference>
<name>A0ABV5F3A8_9FLAO</name>
<comment type="caution">
    <text evidence="2">The sequence shown here is derived from an EMBL/GenBank/DDBJ whole genome shotgun (WGS) entry which is preliminary data.</text>
</comment>
<reference evidence="2 3" key="1">
    <citation type="submission" date="2024-09" db="EMBL/GenBank/DDBJ databases">
        <authorList>
            <person name="Sun Q."/>
            <person name="Mori K."/>
        </authorList>
    </citation>
    <scope>NUCLEOTIDE SEQUENCE [LARGE SCALE GENOMIC DNA]</scope>
    <source>
        <strain evidence="2 3">CECT 8286</strain>
    </source>
</reference>
<dbReference type="EMBL" id="JBHMEZ010000012">
    <property type="protein sequence ID" value="MFB9053932.1"/>
    <property type="molecule type" value="Genomic_DNA"/>
</dbReference>
<feature type="compositionally biased region" description="Basic residues" evidence="1">
    <location>
        <begin position="47"/>
        <end position="56"/>
    </location>
</feature>
<keyword evidence="3" id="KW-1185">Reference proteome</keyword>
<accession>A0ABV5F3A8</accession>
<feature type="compositionally biased region" description="Basic and acidic residues" evidence="1">
    <location>
        <begin position="28"/>
        <end position="39"/>
    </location>
</feature>